<feature type="domain" description="Late nodulin" evidence="2">
    <location>
        <begin position="1"/>
        <end position="54"/>
    </location>
</feature>
<evidence type="ECO:0000259" key="2">
    <source>
        <dbReference type="Pfam" id="PF07127"/>
    </source>
</evidence>
<evidence type="ECO:0000313" key="3">
    <source>
        <dbReference type="EMBL" id="ABS31418.1"/>
    </source>
</evidence>
<organism evidence="3">
    <name type="scientific">Medicago truncatula</name>
    <name type="common">Barrel medic</name>
    <name type="synonym">Medicago tribuloides</name>
    <dbReference type="NCBI Taxonomy" id="3880"/>
    <lineage>
        <taxon>Eukaryota</taxon>
        <taxon>Viridiplantae</taxon>
        <taxon>Streptophyta</taxon>
        <taxon>Embryophyta</taxon>
        <taxon>Tracheophyta</taxon>
        <taxon>Spermatophyta</taxon>
        <taxon>Magnoliopsida</taxon>
        <taxon>eudicotyledons</taxon>
        <taxon>Gunneridae</taxon>
        <taxon>Pentapetalae</taxon>
        <taxon>rosids</taxon>
        <taxon>fabids</taxon>
        <taxon>Fabales</taxon>
        <taxon>Fabaceae</taxon>
        <taxon>Papilionoideae</taxon>
        <taxon>50 kb inversion clade</taxon>
        <taxon>NPAAA clade</taxon>
        <taxon>Hologalegina</taxon>
        <taxon>IRL clade</taxon>
        <taxon>Trifolieae</taxon>
        <taxon>Medicago</taxon>
    </lineage>
</organism>
<feature type="signal peptide" evidence="1">
    <location>
        <begin position="1"/>
        <end position="26"/>
    </location>
</feature>
<dbReference type="EMBL" id="EF414332">
    <property type="protein sequence ID" value="ABS31418.1"/>
    <property type="molecule type" value="mRNA"/>
</dbReference>
<dbReference type="AlphaFoldDB" id="A7KHB1"/>
<dbReference type="GO" id="GO:0046872">
    <property type="term" value="F:metal ion binding"/>
    <property type="evidence" value="ECO:0007669"/>
    <property type="project" value="InterPro"/>
</dbReference>
<accession>A7KHB1</accession>
<dbReference type="InterPro" id="IPR009810">
    <property type="entry name" value="Nodulin_late_dom"/>
</dbReference>
<evidence type="ECO:0000256" key="1">
    <source>
        <dbReference type="SAM" id="SignalP"/>
    </source>
</evidence>
<name>A7KHB1_MEDTR</name>
<keyword evidence="1" id="KW-0732">Signal</keyword>
<reference evidence="3" key="1">
    <citation type="journal article" date="2007" name="Mol. Plant Microbe Interact.">
        <title>Genomic organization and evolutionary insights on GRP and NCR genes, two large nodule-specific gene families in Medicago truncatula.</title>
        <authorList>
            <person name="Alunni B."/>
            <person name="Kevei Z."/>
            <person name="Redondo-Nieto M."/>
            <person name="Kondorosi A."/>
            <person name="Mergaert P."/>
            <person name="Kondorosi E."/>
        </authorList>
    </citation>
    <scope>NUCLEOTIDE SEQUENCE</scope>
</reference>
<feature type="chain" id="PRO_5002711810" evidence="1">
    <location>
        <begin position="27"/>
        <end position="77"/>
    </location>
</feature>
<dbReference type="Pfam" id="PF07127">
    <property type="entry name" value="Nodulin_late"/>
    <property type="match status" value="1"/>
</dbReference>
<sequence>MAEILKCFYTMNLFIFLIILPAKIREHIQCVIDDDCPKSLNKLLIIKCINHVCQYVGNLPDFASQIPKSTKMPYKGE</sequence>
<protein>
    <submittedName>
        <fullName evidence="3">Nodule-specific cysteine-rich peptide 175</fullName>
    </submittedName>
</protein>
<proteinExistence type="evidence at transcript level"/>